<evidence type="ECO:0000259" key="5">
    <source>
        <dbReference type="Pfam" id="PF20465"/>
    </source>
</evidence>
<proteinExistence type="predicted"/>
<dbReference type="InterPro" id="IPR029063">
    <property type="entry name" value="SAM-dependent_MTases_sf"/>
</dbReference>
<dbReference type="PROSITE" id="PS00092">
    <property type="entry name" value="N6_MTASE"/>
    <property type="match status" value="1"/>
</dbReference>
<dbReference type="PANTHER" id="PTHR33841:SF1">
    <property type="entry name" value="DNA METHYLTRANSFERASE A"/>
    <property type="match status" value="1"/>
</dbReference>
<dbReference type="InterPro" id="IPR046819">
    <property type="entry name" value="MmeI_hel"/>
</dbReference>
<dbReference type="PRINTS" id="PR00507">
    <property type="entry name" value="N12N6MTFRASE"/>
</dbReference>
<dbReference type="Proteomes" id="UP000005744">
    <property type="component" value="Unassembled WGS sequence"/>
</dbReference>
<dbReference type="RefSeq" id="WP_002683970.1">
    <property type="nucleotide sequence ID" value="NZ_JH600070.1"/>
</dbReference>
<sequence length="961" mass="109501">MTVDDFINTWRNSELTERSGSQQHFLQLCQLLGEKTPAELDPDGEFFTFEKGANKTTGTRGWADVWLKGCFAWEYKGKGKDLRKAFVQLQQYALALENPPLLIVSDMEMIEIHTNFTNTVAEVHLIELADLRDPSKLKLLKTIFDKDRIESVFKPQRTRDAVTLDVARKFTELAQRLRSRGHDPQQVAHFINRLVFCMFAENTEILPNKIFTRLLESVLKEIRKQNRFQSRVSQLFAAMQTGDSFGIEDIAWFNGGLFDDDSVLSLEEADIKQVVEVARYEWKDIEPSIFGTLFERGLDPDKRSQLGAHYTDRDSIMRILEPVIFTPLKAEWEQIKLQIQSLLEKQGKGTRKTKKSKNELDADGLYHGFLERLNNLQVLDPACGSGNFLYLALLGLKDLENKVLIDAEMMGLERQFPRVSPKNLNGIEINPYAAELARVTVWIGQIQWVLKHGYDLPKNPVLEKLDNIECCDALLTTTGIEKTWKTVDFIVSNPPFLGDKKMISVLGEEHVTQLRDLFQGRVAGGADLVCYWFEKARAQLAQGRVQAVGLVSTNSIRGGSNRKVLDRIVETGRIFHAWGDEPWVNEGAAVRVSLVCFTSPEKQQLYPITMLDNQVTSEIYSDLTAPNTAQALDLTKAKPLAENANTAFIGTQKNGAFDITGDLAREWIKSSFNPNGKPNSDVLRPWANGMDIVRRYSDTWIIDFGVNMSEDDASLYEKPFEYILKNVKPSRENLRRDGHRKYWWRYGETRSGMRNAIKPLSRFIATTMTAKYRLFVWLPKIQLPENLVVAIARDDDTTFGVLHSRFHELWSLRLCTWLGKGNDPRYTPSTTFETFPFPEGLSPNIPASDYADNPHAQAIATATKRLNELRDNWLNPPNLVQRVPEIVAGYPDRILPIDAEAEKELKKRTLTNLYNQKPQWLVKAHDTLDKAVATAYGWEHNLSDDEVLGRLLALNLERSAE</sequence>
<dbReference type="InterPro" id="IPR050953">
    <property type="entry name" value="N4_N6_ade-DNA_methylase"/>
</dbReference>
<dbReference type="AlphaFoldDB" id="I3CDQ6"/>
<keyword evidence="8" id="KW-1185">Reference proteome</keyword>
<reference evidence="7 8" key="1">
    <citation type="submission" date="2011-11" db="EMBL/GenBank/DDBJ databases">
        <title>Improved High-Quality Draft sequence of Beggiatoa alba B18lD.</title>
        <authorList>
            <consortium name="US DOE Joint Genome Institute"/>
            <person name="Lucas S."/>
            <person name="Han J."/>
            <person name="Lapidus A."/>
            <person name="Cheng J.-F."/>
            <person name="Goodwin L."/>
            <person name="Pitluck S."/>
            <person name="Peters L."/>
            <person name="Mikhailova N."/>
            <person name="Held B."/>
            <person name="Detter J.C."/>
            <person name="Han C."/>
            <person name="Tapia R."/>
            <person name="Land M."/>
            <person name="Hauser L."/>
            <person name="Kyrpides N."/>
            <person name="Ivanova N."/>
            <person name="Pagani I."/>
            <person name="Samuel K."/>
            <person name="Teske A."/>
            <person name="Mueller J."/>
            <person name="Woyke T."/>
        </authorList>
    </citation>
    <scope>NUCLEOTIDE SEQUENCE [LARGE SCALE GENOMIC DNA]</scope>
    <source>
        <strain evidence="7 8">B18LD</strain>
    </source>
</reference>
<dbReference type="EMBL" id="JH600070">
    <property type="protein sequence ID" value="EIJ41749.1"/>
    <property type="molecule type" value="Genomic_DNA"/>
</dbReference>
<organism evidence="7 8">
    <name type="scientific">Beggiatoa alba B18LD</name>
    <dbReference type="NCBI Taxonomy" id="395493"/>
    <lineage>
        <taxon>Bacteria</taxon>
        <taxon>Pseudomonadati</taxon>
        <taxon>Pseudomonadota</taxon>
        <taxon>Gammaproteobacteria</taxon>
        <taxon>Thiotrichales</taxon>
        <taxon>Thiotrichaceae</taxon>
        <taxon>Beggiatoa</taxon>
    </lineage>
</organism>
<evidence type="ECO:0000256" key="1">
    <source>
        <dbReference type="ARBA" id="ARBA00011900"/>
    </source>
</evidence>
<dbReference type="GO" id="GO:0003676">
    <property type="term" value="F:nucleic acid binding"/>
    <property type="evidence" value="ECO:0007669"/>
    <property type="project" value="InterPro"/>
</dbReference>
<protein>
    <recommendedName>
        <fullName evidence="1">site-specific DNA-methyltransferase (adenine-specific)</fullName>
        <ecNumber evidence="1">2.1.1.72</ecNumber>
    </recommendedName>
</protein>
<dbReference type="eggNOG" id="COG1002">
    <property type="taxonomic scope" value="Bacteria"/>
</dbReference>
<evidence type="ECO:0000256" key="3">
    <source>
        <dbReference type="ARBA" id="ARBA00022679"/>
    </source>
</evidence>
<evidence type="ECO:0000256" key="4">
    <source>
        <dbReference type="ARBA" id="ARBA00047942"/>
    </source>
</evidence>
<dbReference type="HOGENOM" id="CLU_005831_1_1_6"/>
<evidence type="ECO:0000313" key="8">
    <source>
        <dbReference type="Proteomes" id="UP000005744"/>
    </source>
</evidence>
<evidence type="ECO:0000256" key="2">
    <source>
        <dbReference type="ARBA" id="ARBA00022603"/>
    </source>
</evidence>
<dbReference type="InterPro" id="IPR002052">
    <property type="entry name" value="DNA_methylase_N6_adenine_CS"/>
</dbReference>
<dbReference type="Pfam" id="PF20473">
    <property type="entry name" value="MmeI_Mtase"/>
    <property type="match status" value="1"/>
</dbReference>
<comment type="catalytic activity">
    <reaction evidence="4">
        <text>a 2'-deoxyadenosine in DNA + S-adenosyl-L-methionine = an N(6)-methyl-2'-deoxyadenosine in DNA + S-adenosyl-L-homocysteine + H(+)</text>
        <dbReference type="Rhea" id="RHEA:15197"/>
        <dbReference type="Rhea" id="RHEA-COMP:12418"/>
        <dbReference type="Rhea" id="RHEA-COMP:12419"/>
        <dbReference type="ChEBI" id="CHEBI:15378"/>
        <dbReference type="ChEBI" id="CHEBI:57856"/>
        <dbReference type="ChEBI" id="CHEBI:59789"/>
        <dbReference type="ChEBI" id="CHEBI:90615"/>
        <dbReference type="ChEBI" id="CHEBI:90616"/>
        <dbReference type="EC" id="2.1.1.72"/>
    </reaction>
</comment>
<evidence type="ECO:0000259" key="6">
    <source>
        <dbReference type="Pfam" id="PF20473"/>
    </source>
</evidence>
<name>I3CDQ6_9GAMM</name>
<evidence type="ECO:0000313" key="7">
    <source>
        <dbReference type="EMBL" id="EIJ41749.1"/>
    </source>
</evidence>
<dbReference type="OrthoDB" id="5749002at2"/>
<dbReference type="SUPFAM" id="SSF53335">
    <property type="entry name" value="S-adenosyl-L-methionine-dependent methyltransferases"/>
    <property type="match status" value="1"/>
</dbReference>
<dbReference type="InterPro" id="IPR046816">
    <property type="entry name" value="MmeI_Mtase"/>
</dbReference>
<feature type="domain" description="MmeI-like DNA-methyltransferase" evidence="6">
    <location>
        <begin position="367"/>
        <end position="604"/>
    </location>
</feature>
<gene>
    <name evidence="7" type="ORF">BegalDRAFT_0839</name>
</gene>
<feature type="domain" description="MmeI-like helicase spacer" evidence="5">
    <location>
        <begin position="186"/>
        <end position="258"/>
    </location>
</feature>
<dbReference type="GO" id="GO:0009007">
    <property type="term" value="F:site-specific DNA-methyltransferase (adenine-specific) activity"/>
    <property type="evidence" value="ECO:0007669"/>
    <property type="project" value="UniProtKB-EC"/>
</dbReference>
<dbReference type="EC" id="2.1.1.72" evidence="1"/>
<keyword evidence="3" id="KW-0808">Transferase</keyword>
<dbReference type="STRING" id="395493.BegalDRAFT_0839"/>
<dbReference type="Pfam" id="PF20465">
    <property type="entry name" value="MmeI_hel"/>
    <property type="match status" value="1"/>
</dbReference>
<dbReference type="GO" id="GO:0032259">
    <property type="term" value="P:methylation"/>
    <property type="evidence" value="ECO:0007669"/>
    <property type="project" value="UniProtKB-KW"/>
</dbReference>
<dbReference type="PANTHER" id="PTHR33841">
    <property type="entry name" value="DNA METHYLTRANSFERASE YEEA-RELATED"/>
    <property type="match status" value="1"/>
</dbReference>
<accession>I3CDQ6</accession>
<dbReference type="Gene3D" id="3.40.50.150">
    <property type="entry name" value="Vaccinia Virus protein VP39"/>
    <property type="match status" value="1"/>
</dbReference>
<keyword evidence="2" id="KW-0489">Methyltransferase</keyword>